<reference evidence="1" key="1">
    <citation type="submission" date="2021-07" db="EMBL/GenBank/DDBJ databases">
        <title>Elsinoe batatas strain:CRI-CJ2 Genome sequencing and assembly.</title>
        <authorList>
            <person name="Huang L."/>
        </authorList>
    </citation>
    <scope>NUCLEOTIDE SEQUENCE</scope>
    <source>
        <strain evidence="1">CRI-CJ2</strain>
    </source>
</reference>
<dbReference type="AlphaFoldDB" id="A0A8K0KYJ3"/>
<protein>
    <submittedName>
        <fullName evidence="1">Uncharacterized protein</fullName>
    </submittedName>
</protein>
<evidence type="ECO:0000313" key="2">
    <source>
        <dbReference type="Proteomes" id="UP000809789"/>
    </source>
</evidence>
<sequence>MAFVCSTENLPTPLCFIGRYWARMAFVDIGHPLAQAAFTRSRARLNYANVDPAGAAGTYRVKSDRRPFYMGANIVPLKTTGGGAVTARVQTVWPGEMTATVAVKGTQGVRYVDLVGEVGDATANFEVGQGEEAMLVVANTPEALVYDGFKLPGTQASWGLDWSVTLTGATA</sequence>
<dbReference type="Proteomes" id="UP000809789">
    <property type="component" value="Unassembled WGS sequence"/>
</dbReference>
<accession>A0A8K0KYJ3</accession>
<gene>
    <name evidence="1" type="ORF">KVT40_007317</name>
</gene>
<proteinExistence type="predicted"/>
<dbReference type="OrthoDB" id="5319191at2759"/>
<comment type="caution">
    <text evidence="1">The sequence shown here is derived from an EMBL/GenBank/DDBJ whole genome shotgun (WGS) entry which is preliminary data.</text>
</comment>
<dbReference type="EMBL" id="JAESVG020000009">
    <property type="protein sequence ID" value="KAG8624250.1"/>
    <property type="molecule type" value="Genomic_DNA"/>
</dbReference>
<organism evidence="1 2">
    <name type="scientific">Elsinoe batatas</name>
    <dbReference type="NCBI Taxonomy" id="2601811"/>
    <lineage>
        <taxon>Eukaryota</taxon>
        <taxon>Fungi</taxon>
        <taxon>Dikarya</taxon>
        <taxon>Ascomycota</taxon>
        <taxon>Pezizomycotina</taxon>
        <taxon>Dothideomycetes</taxon>
        <taxon>Dothideomycetidae</taxon>
        <taxon>Myriangiales</taxon>
        <taxon>Elsinoaceae</taxon>
        <taxon>Elsinoe</taxon>
    </lineage>
</organism>
<evidence type="ECO:0000313" key="1">
    <source>
        <dbReference type="EMBL" id="KAG8624250.1"/>
    </source>
</evidence>
<name>A0A8K0KYJ3_9PEZI</name>
<keyword evidence="2" id="KW-1185">Reference proteome</keyword>